<reference evidence="1 2" key="1">
    <citation type="submission" date="2020-10" db="EMBL/GenBank/DDBJ databases">
        <title>Thermofilum lucidum 3507LT sp. nov. a novel member of Thermofilaceae family isolated from Chile hot spring, and proposal of description order Thermofilales.</title>
        <authorList>
            <person name="Zayulina K.S."/>
            <person name="Elcheninov A.G."/>
            <person name="Toshchakov S.V."/>
            <person name="Kublanov I.V."/>
        </authorList>
    </citation>
    <scope>NUCLEOTIDE SEQUENCE [LARGE SCALE GENOMIC DNA]</scope>
    <source>
        <strain evidence="1 2">3507LT</strain>
    </source>
</reference>
<dbReference type="InParanoid" id="A0A7L9FEN1"/>
<gene>
    <name evidence="1" type="ORF">IG193_05670</name>
</gene>
<organism evidence="1 2">
    <name type="scientific">Infirmifilum lucidum</name>
    <dbReference type="NCBI Taxonomy" id="2776706"/>
    <lineage>
        <taxon>Archaea</taxon>
        <taxon>Thermoproteota</taxon>
        <taxon>Thermoprotei</taxon>
        <taxon>Thermofilales</taxon>
        <taxon>Thermofilaceae</taxon>
        <taxon>Infirmifilum</taxon>
    </lineage>
</organism>
<dbReference type="Proteomes" id="UP000594121">
    <property type="component" value="Chromosome"/>
</dbReference>
<name>A0A7L9FEN1_9CREN</name>
<evidence type="ECO:0008006" key="3">
    <source>
        <dbReference type="Google" id="ProtNLM"/>
    </source>
</evidence>
<dbReference type="Pfam" id="PF04410">
    <property type="entry name" value="Gar1"/>
    <property type="match status" value="1"/>
</dbReference>
<dbReference type="InterPro" id="IPR009000">
    <property type="entry name" value="Transl_B-barrel_sf"/>
</dbReference>
<dbReference type="SUPFAM" id="SSF50447">
    <property type="entry name" value="Translation proteins"/>
    <property type="match status" value="1"/>
</dbReference>
<dbReference type="Gene3D" id="2.40.10.230">
    <property type="entry name" value="Probable tRNA pseudouridine synthase domain"/>
    <property type="match status" value="1"/>
</dbReference>
<keyword evidence="2" id="KW-1185">Reference proteome</keyword>
<dbReference type="AlphaFoldDB" id="A0A7L9FEN1"/>
<accession>A0A7L9FEN1</accession>
<dbReference type="InterPro" id="IPR038664">
    <property type="entry name" value="Gar1/Naf1_Cbf5-bd_sf"/>
</dbReference>
<dbReference type="GO" id="GO:0001522">
    <property type="term" value="P:pseudouridine synthesis"/>
    <property type="evidence" value="ECO:0007669"/>
    <property type="project" value="InterPro"/>
</dbReference>
<dbReference type="EMBL" id="CP062310">
    <property type="protein sequence ID" value="QOJ78258.1"/>
    <property type="molecule type" value="Genomic_DNA"/>
</dbReference>
<evidence type="ECO:0000313" key="2">
    <source>
        <dbReference type="Proteomes" id="UP000594121"/>
    </source>
</evidence>
<evidence type="ECO:0000313" key="1">
    <source>
        <dbReference type="EMBL" id="QOJ78258.1"/>
    </source>
</evidence>
<dbReference type="RefSeq" id="WP_192818230.1">
    <property type="nucleotide sequence ID" value="NZ_CP062310.1"/>
</dbReference>
<protein>
    <recommendedName>
        <fullName evidence="3">H/ACA RNA-protein complex protein Gar1</fullName>
    </recommendedName>
</protein>
<dbReference type="GO" id="GO:0042254">
    <property type="term" value="P:ribosome biogenesis"/>
    <property type="evidence" value="ECO:0007669"/>
    <property type="project" value="InterPro"/>
</dbReference>
<dbReference type="KEGG" id="thel:IG193_05670"/>
<dbReference type="InterPro" id="IPR007504">
    <property type="entry name" value="H/ACA_rnp_Gar1/Naf1"/>
</dbReference>
<sequence length="94" mass="10684">MRPIGKVRLFTRNKNLLVEAGEVPEIGEKVYDEKMAVVGYVYDVIGPVSAPFVLVKVDESRWKPEAFIGKILYWKGSPRRNGKKKRGVKTHVGR</sequence>
<proteinExistence type="predicted"/>
<dbReference type="GeneID" id="59149364"/>